<feature type="domain" description="Glucose-6-phosphate dehydrogenase assembly protein OpcA C-terminal" evidence="2">
    <location>
        <begin position="166"/>
        <end position="307"/>
    </location>
</feature>
<feature type="domain" description="Glucose-6-phosphate dehydrogenase assembly protein OpcA N-terminal" evidence="1">
    <location>
        <begin position="53"/>
        <end position="160"/>
    </location>
</feature>
<dbReference type="Proteomes" id="UP000271426">
    <property type="component" value="Chromosome"/>
</dbReference>
<protein>
    <submittedName>
        <fullName evidence="3">Glucose-6-phosphate dehydrogenase subunit</fullName>
    </submittedName>
</protein>
<dbReference type="RefSeq" id="WP_123960174.1">
    <property type="nucleotide sequence ID" value="NZ_CP033898.1"/>
</dbReference>
<dbReference type="Pfam" id="PF20171">
    <property type="entry name" value="OpcA_G6PD_C"/>
    <property type="match status" value="1"/>
</dbReference>
<evidence type="ECO:0000259" key="1">
    <source>
        <dbReference type="Pfam" id="PF10128"/>
    </source>
</evidence>
<sequence>MIFELPNTDTREISKTLVRARETGGQVTTSRVLTLIIVAKQRDDIEAITKATTEASREHPSRVILLVTGDEDAESSLDASVSIGGDAGASELVIMKLAGEVSKHLVHVVTPLLLPDTPIVAWWPSSAPVDPAEDPIGKIAQRRITDTYNDPPADALYNRRNNYSSGDSDLCWARLTPWRGVVASSLDVLPHEEVHDVRVYGAAENPSVELAAGWLADRLGVTVTRYTCDMDDAIDEYGQAAVPVKRLELDRASGTVVLEMQEDQATLALSIPGRDTALVAINRRSESDCLAEELRHLDPDVAYANTLKSLNRIEFAADKPSA</sequence>
<accession>A0A3G6IU67</accession>
<dbReference type="AlphaFoldDB" id="A0A3G6IU67"/>
<dbReference type="InterPro" id="IPR046802">
    <property type="entry name" value="OpcA_G6PD_C"/>
</dbReference>
<name>A0A3G6IU67_9CORY</name>
<dbReference type="InterPro" id="IPR004555">
    <property type="entry name" value="G6PDH_assembly_OpcA"/>
</dbReference>
<evidence type="ECO:0000313" key="4">
    <source>
        <dbReference type="Proteomes" id="UP000271426"/>
    </source>
</evidence>
<evidence type="ECO:0000313" key="3">
    <source>
        <dbReference type="EMBL" id="AZA09216.1"/>
    </source>
</evidence>
<dbReference type="EMBL" id="CP033898">
    <property type="protein sequence ID" value="AZA09216.1"/>
    <property type="molecule type" value="Genomic_DNA"/>
</dbReference>
<organism evidence="3 4">
    <name type="scientific">Corynebacterium pseudopelargi</name>
    <dbReference type="NCBI Taxonomy" id="2080757"/>
    <lineage>
        <taxon>Bacteria</taxon>
        <taxon>Bacillati</taxon>
        <taxon>Actinomycetota</taxon>
        <taxon>Actinomycetes</taxon>
        <taxon>Mycobacteriales</taxon>
        <taxon>Corynebacteriaceae</taxon>
        <taxon>Corynebacterium</taxon>
    </lineage>
</organism>
<reference evidence="3 4" key="1">
    <citation type="submission" date="2018-11" db="EMBL/GenBank/DDBJ databases">
        <authorList>
            <person name="Kleinhagauer T."/>
            <person name="Glaeser S.P."/>
            <person name="Spergser J."/>
            <person name="Ruckert C."/>
            <person name="Kaempfer P."/>
            <person name="Busse H.-J."/>
        </authorList>
    </citation>
    <scope>NUCLEOTIDE SEQUENCE [LARGE SCALE GENOMIC DNA]</scope>
    <source>
        <strain evidence="3 4">812CH</strain>
    </source>
</reference>
<dbReference type="OrthoDB" id="128564at2"/>
<dbReference type="InterPro" id="IPR046801">
    <property type="entry name" value="OpcA_G6PD_N"/>
</dbReference>
<proteinExistence type="predicted"/>
<dbReference type="PANTHER" id="PTHR38658:SF1">
    <property type="entry name" value="OXPP CYCLE PROTEIN OPCA-RELATED"/>
    <property type="match status" value="1"/>
</dbReference>
<evidence type="ECO:0000259" key="2">
    <source>
        <dbReference type="Pfam" id="PF20171"/>
    </source>
</evidence>
<keyword evidence="4" id="KW-1185">Reference proteome</keyword>
<gene>
    <name evidence="3" type="ORF">CPPEL_05480</name>
</gene>
<dbReference type="PANTHER" id="PTHR38658">
    <property type="entry name" value="OXPP CYCLE PROTEIN OPCA-RELATED"/>
    <property type="match status" value="1"/>
</dbReference>
<dbReference type="KEGG" id="cpso:CPPEL_05480"/>
<dbReference type="Pfam" id="PF10128">
    <property type="entry name" value="OpcA_G6PD_assem"/>
    <property type="match status" value="1"/>
</dbReference>